<keyword evidence="3" id="KW-1185">Reference proteome</keyword>
<dbReference type="SUPFAM" id="SSF56112">
    <property type="entry name" value="Protein kinase-like (PK-like)"/>
    <property type="match status" value="1"/>
</dbReference>
<gene>
    <name evidence="2" type="ORF">AFIC_003024</name>
</gene>
<accession>A0ABY8BS20</accession>
<dbReference type="Proteomes" id="UP001213907">
    <property type="component" value="Chromosome"/>
</dbReference>
<reference evidence="2 3" key="1">
    <citation type="submission" date="2022-11" db="EMBL/GenBank/DDBJ databases">
        <authorList>
            <person name="Siebert D."/>
            <person name="Busche T."/>
            <person name="Saydam E."/>
            <person name="Kalinowski J."/>
            <person name="Ruckert C."/>
            <person name="Blombach B."/>
        </authorList>
    </citation>
    <scope>NUCLEOTIDE SEQUENCE [LARGE SCALE GENOMIC DNA]</scope>
    <source>
        <strain evidence="2 3">DSM 1083</strain>
    </source>
</reference>
<evidence type="ECO:0000313" key="3">
    <source>
        <dbReference type="Proteomes" id="UP001213907"/>
    </source>
</evidence>
<proteinExistence type="predicted"/>
<feature type="region of interest" description="Disordered" evidence="1">
    <location>
        <begin position="817"/>
        <end position="838"/>
    </location>
</feature>
<protein>
    <recommendedName>
        <fullName evidence="4">Protein kinase domain-containing protein</fullName>
    </recommendedName>
</protein>
<dbReference type="Pfam" id="PF24389">
    <property type="entry name" value="ORC-CDC6-like"/>
    <property type="match status" value="1"/>
</dbReference>
<sequence>MAERKTGLRNKSVLKVTPKIFYEFFPGKDFEEECLLHRDVAEGTEHLVKIRDMFPDVEVQFDNVSLSCCVAELDFVDGPLLTDYFDDEQEVSAAIAAQMAIDLLRLREELERKQVFHNDLHAGNIIVERLKKDSFRADAVDPSIRAVAIDLGSAATQTKSDPARQREGDISRIAEHIARLSARLLASPDQVSDHDFRLASTLQDIFQVLAAPAENTRFPSAQDLIRQVRLAYEMIPRHSWRSWRQPLALTSFGSAYNALTLEPWHVPALLIDPEGTWLKQISTPGPQIITGMRGCGKTMLLRALQFHARASQARGETADAVIGRISGDGYIGLFVSAQRLIDRQDPGQTVNADPFARLILAYAVEAVRSIMHLRDIRSAGVNEHAHKVIGRALTDILTNSDELGDAIDLDDFDARLRKALVQHSQPGNSLRLQVNPSDAFIHMAESIRVCSPHWMTGRVLFLLDDVSTRYLKGGPIRELLSALLFQHPVCAFKITSEVQTMELELKTPGENFPAREGRDYSVFDLGSEVYDKIKGPQGKQFVERILEQRADHFSAHPRATPSQLLGDESMETIAREIAESASTSSKRKEVYRGITALAHVCVGDIGDVISLYERIIKAANGRIPVPTQVQCDCFQDHCSHRLYDLNRRRGELKDVARSFAEASYELLLKSFKEAKKNKKTARRLRQYSSIYVRVTTGDTGKQMAQLRDLIDAGVFVFTGGSPRTKTKDSDPILQFKLTFRRIYGLTNFIGLAERDRFELSGANLEEWLANPAAGKEILMRNLGGPLAEEDDVEATELAIEPAAATPTPKITMDLFENLPPAQPEQPKTPEELPPDSGRLPTHSIDVKILNESGVAAAELSQIVIGLGFEDRTLASVRALTKALPPTKVLAIQYEDAGRSKEILDSLKSWGAEVDIISYRTAIADGLPLTNQPTLIDVTGLAKPVIFHAVRDGLQKSGAVLVAHTQAKSYYPTDRDMKALLKAEEQHNRQKFFDTLSGILTGEIGPYECLPLLQADADETRRNVLFAFASPKHERLLSLIDNHVIDRLEVVAPEGTTSRNRVAKQIAEIAATDSASSEVTYINSDDLEKATTFLLRGFNKWYVRQGFNFEIGLTGSKMEAVASAAVSSVCKITQCWYVRPTKFDAARFTKGAGDTRYFRLDRTDV</sequence>
<dbReference type="EMBL" id="CP113162">
    <property type="protein sequence ID" value="WEF51435.1"/>
    <property type="molecule type" value="Genomic_DNA"/>
</dbReference>
<evidence type="ECO:0000256" key="1">
    <source>
        <dbReference type="SAM" id="MobiDB-lite"/>
    </source>
</evidence>
<dbReference type="InterPro" id="IPR011009">
    <property type="entry name" value="Kinase-like_dom_sf"/>
</dbReference>
<evidence type="ECO:0008006" key="4">
    <source>
        <dbReference type="Google" id="ProtNLM"/>
    </source>
</evidence>
<name>A0ABY8BS20_AFICR</name>
<organism evidence="2 3">
    <name type="scientific">Afipia carboxydohydrogena</name>
    <name type="common">Pseudomonas carboxydohydrogena</name>
    <dbReference type="NCBI Taxonomy" id="290"/>
    <lineage>
        <taxon>Bacteria</taxon>
        <taxon>Pseudomonadati</taxon>
        <taxon>Pseudomonadota</taxon>
        <taxon>Alphaproteobacteria</taxon>
        <taxon>Hyphomicrobiales</taxon>
        <taxon>Nitrobacteraceae</taxon>
        <taxon>Afipia</taxon>
    </lineage>
</organism>
<dbReference type="RefSeq" id="WP_275247036.1">
    <property type="nucleotide sequence ID" value="NZ_BAABDX010000001.1"/>
</dbReference>
<dbReference type="Gene3D" id="1.10.510.10">
    <property type="entry name" value="Transferase(Phosphotransferase) domain 1"/>
    <property type="match status" value="1"/>
</dbReference>
<dbReference type="InterPro" id="IPR056955">
    <property type="entry name" value="ORC-CDC6-like"/>
</dbReference>
<evidence type="ECO:0000313" key="2">
    <source>
        <dbReference type="EMBL" id="WEF51435.1"/>
    </source>
</evidence>